<dbReference type="AlphaFoldDB" id="A0AAP0GHP1"/>
<proteinExistence type="predicted"/>
<evidence type="ECO:0000313" key="1">
    <source>
        <dbReference type="EMBL" id="KAK9048495.1"/>
    </source>
</evidence>
<organism evidence="1 2">
    <name type="scientific">Deinandra increscens subsp. villosa</name>
    <dbReference type="NCBI Taxonomy" id="3103831"/>
    <lineage>
        <taxon>Eukaryota</taxon>
        <taxon>Viridiplantae</taxon>
        <taxon>Streptophyta</taxon>
        <taxon>Embryophyta</taxon>
        <taxon>Tracheophyta</taxon>
        <taxon>Spermatophyta</taxon>
        <taxon>Magnoliopsida</taxon>
        <taxon>eudicotyledons</taxon>
        <taxon>Gunneridae</taxon>
        <taxon>Pentapetalae</taxon>
        <taxon>asterids</taxon>
        <taxon>campanulids</taxon>
        <taxon>Asterales</taxon>
        <taxon>Asteraceae</taxon>
        <taxon>Asteroideae</taxon>
        <taxon>Heliantheae alliance</taxon>
        <taxon>Madieae</taxon>
        <taxon>Madiinae</taxon>
        <taxon>Deinandra</taxon>
    </lineage>
</organism>
<reference evidence="1 2" key="1">
    <citation type="submission" date="2024-04" db="EMBL/GenBank/DDBJ databases">
        <title>The reference genome of an endangered Asteraceae, Deinandra increscens subsp. villosa, native to the Central Coast of California.</title>
        <authorList>
            <person name="Guilliams M."/>
            <person name="Hasenstab-Lehman K."/>
            <person name="Meyer R."/>
            <person name="Mcevoy S."/>
        </authorList>
    </citation>
    <scope>NUCLEOTIDE SEQUENCE [LARGE SCALE GENOMIC DNA]</scope>
    <source>
        <tissue evidence="1">Leaf</tissue>
    </source>
</reference>
<comment type="caution">
    <text evidence="1">The sequence shown here is derived from an EMBL/GenBank/DDBJ whole genome shotgun (WGS) entry which is preliminary data.</text>
</comment>
<sequence length="112" mass="12827">MSTRTLEILKAVAVRGGGAVSRSVEEGGVVRMKILIKRQELEQVIKKSGENDKENRVKRYNHRQLSRSLASKSLKAPVIDDRVKVKRVSFDQVNVDCRSHWRPELQSIPEEF</sequence>
<keyword evidence="2" id="KW-1185">Reference proteome</keyword>
<accession>A0AAP0GHP1</accession>
<gene>
    <name evidence="1" type="ORF">SSX86_032539</name>
</gene>
<name>A0AAP0GHP1_9ASTR</name>
<protein>
    <submittedName>
        <fullName evidence="1">Uncharacterized protein</fullName>
    </submittedName>
</protein>
<dbReference type="Proteomes" id="UP001408789">
    <property type="component" value="Unassembled WGS sequence"/>
</dbReference>
<evidence type="ECO:0000313" key="2">
    <source>
        <dbReference type="Proteomes" id="UP001408789"/>
    </source>
</evidence>
<dbReference type="EMBL" id="JBCNJP010011991">
    <property type="protein sequence ID" value="KAK9048495.1"/>
    <property type="molecule type" value="Genomic_DNA"/>
</dbReference>